<protein>
    <submittedName>
        <fullName evidence="1">Uncharacterized protein</fullName>
    </submittedName>
</protein>
<dbReference type="RefSeq" id="WP_090964647.1">
    <property type="nucleotide sequence ID" value="NZ_CP181348.1"/>
</dbReference>
<evidence type="ECO:0000313" key="2">
    <source>
        <dbReference type="Proteomes" id="UP000531216"/>
    </source>
</evidence>
<dbReference type="OrthoDB" id="7478263at2"/>
<dbReference type="Proteomes" id="UP000531216">
    <property type="component" value="Unassembled WGS sequence"/>
</dbReference>
<dbReference type="EMBL" id="JACIDO010000011">
    <property type="protein sequence ID" value="MBB3937688.1"/>
    <property type="molecule type" value="Genomic_DNA"/>
</dbReference>
<organism evidence="1 2">
    <name type="scientific">Aureimonas phyllosphaerae</name>
    <dbReference type="NCBI Taxonomy" id="1166078"/>
    <lineage>
        <taxon>Bacteria</taxon>
        <taxon>Pseudomonadati</taxon>
        <taxon>Pseudomonadota</taxon>
        <taxon>Alphaproteobacteria</taxon>
        <taxon>Hyphomicrobiales</taxon>
        <taxon>Aurantimonadaceae</taxon>
        <taxon>Aureimonas</taxon>
    </lineage>
</organism>
<proteinExistence type="predicted"/>
<name>A0A7W6BTE5_9HYPH</name>
<reference evidence="1 2" key="1">
    <citation type="submission" date="2020-08" db="EMBL/GenBank/DDBJ databases">
        <title>Genomic Encyclopedia of Type Strains, Phase IV (KMG-IV): sequencing the most valuable type-strain genomes for metagenomic binning, comparative biology and taxonomic classification.</title>
        <authorList>
            <person name="Goeker M."/>
        </authorList>
    </citation>
    <scope>NUCLEOTIDE SEQUENCE [LARGE SCALE GENOMIC DNA]</scope>
    <source>
        <strain evidence="1 2">DSM 25024</strain>
    </source>
</reference>
<evidence type="ECO:0000313" key="1">
    <source>
        <dbReference type="EMBL" id="MBB3937688.1"/>
    </source>
</evidence>
<comment type="caution">
    <text evidence="1">The sequence shown here is derived from an EMBL/GenBank/DDBJ whole genome shotgun (WGS) entry which is preliminary data.</text>
</comment>
<gene>
    <name evidence="1" type="ORF">GGR05_003856</name>
</gene>
<accession>A0A7W6BTE5</accession>
<keyword evidence="2" id="KW-1185">Reference proteome</keyword>
<sequence length="64" mass="7327">MAEPTAPFRRQADTLDDLARRVDRLSVSRHDPEAFFEERSEIVAALRKEAGKLRTSDRKEARTG</sequence>
<dbReference type="AlphaFoldDB" id="A0A7W6BTE5"/>